<accession>A0ABN8RKE0</accession>
<evidence type="ECO:0000313" key="2">
    <source>
        <dbReference type="Proteomes" id="UP001159405"/>
    </source>
</evidence>
<dbReference type="EMBL" id="CALNXK010000242">
    <property type="protein sequence ID" value="CAH3178608.1"/>
    <property type="molecule type" value="Genomic_DNA"/>
</dbReference>
<name>A0ABN8RKE0_9CNID</name>
<protein>
    <submittedName>
        <fullName evidence="1">Uncharacterized protein</fullName>
    </submittedName>
</protein>
<keyword evidence="2" id="KW-1185">Reference proteome</keyword>
<gene>
    <name evidence="1" type="ORF">PLOB_00020871</name>
</gene>
<evidence type="ECO:0000313" key="1">
    <source>
        <dbReference type="EMBL" id="CAH3178608.1"/>
    </source>
</evidence>
<comment type="caution">
    <text evidence="1">The sequence shown here is derived from an EMBL/GenBank/DDBJ whole genome shotgun (WGS) entry which is preliminary data.</text>
</comment>
<feature type="non-terminal residue" evidence="1">
    <location>
        <position position="1"/>
    </location>
</feature>
<sequence>YLGAKRWVLALGELERNNKTCNLSLLDNLIDPRKRFVYEEDLKLILRETLAFVVHWGGANLERRRQRNKALRGLDNLQRIALQAKRHGNDDAFRLAIVCELVLLDGHDIAYEGAVLQRYCELVLELAMAVTFRWRSSDAQQRQRLIFTERDLPVNDSTAIVVRFADSVFQTFDRTMLIQTLLPTLVHARQGIPIDCVDFDQTVDRRQSVSFDQTYPLPKLVCASSNRRCYASDAAHAIVAETIIVDGRRIPLRYWPSVDSIPGDGRWPFCFGKRGARYGGVNVTATCGRHSECLDVCFADDDISPPMLVWCHNSTVKTPVQWETGTRDAGCKPWANGPPRNESMDVIELDSPLLINRASGTNVIARHASQWIVRRNEGICLAPVKWSDGSCHVLVHGICYQYDGEASVRCVDLVPFPPGSVVALTWRPRLVRTSLQPLEVDTTDIYCLELSNHDPARFLVCLEKLGPLARRGMVSLSPFVFYGRPSTVFIRVAPTRRHGNEQRWDFTGWTGVAITFALGLIAWKVITIAALHISSQVCFVERCITEVVRQLGLNY</sequence>
<reference evidence="1 2" key="1">
    <citation type="submission" date="2022-05" db="EMBL/GenBank/DDBJ databases">
        <authorList>
            <consortium name="Genoscope - CEA"/>
            <person name="William W."/>
        </authorList>
    </citation>
    <scope>NUCLEOTIDE SEQUENCE [LARGE SCALE GENOMIC DNA]</scope>
</reference>
<organism evidence="1 2">
    <name type="scientific">Porites lobata</name>
    <dbReference type="NCBI Taxonomy" id="104759"/>
    <lineage>
        <taxon>Eukaryota</taxon>
        <taxon>Metazoa</taxon>
        <taxon>Cnidaria</taxon>
        <taxon>Anthozoa</taxon>
        <taxon>Hexacorallia</taxon>
        <taxon>Scleractinia</taxon>
        <taxon>Fungiina</taxon>
        <taxon>Poritidae</taxon>
        <taxon>Porites</taxon>
    </lineage>
</organism>
<proteinExistence type="predicted"/>
<dbReference type="Proteomes" id="UP001159405">
    <property type="component" value="Unassembled WGS sequence"/>
</dbReference>